<evidence type="ECO:0000313" key="2">
    <source>
        <dbReference type="EMBL" id="OXU23979.1"/>
    </source>
</evidence>
<protein>
    <submittedName>
        <fullName evidence="2">Uncharacterized protein</fullName>
    </submittedName>
</protein>
<keyword evidence="1" id="KW-1133">Transmembrane helix</keyword>
<dbReference type="AlphaFoldDB" id="A0A232F075"/>
<comment type="caution">
    <text evidence="2">The sequence shown here is derived from an EMBL/GenBank/DDBJ whole genome shotgun (WGS) entry which is preliminary data.</text>
</comment>
<reference evidence="2 3" key="1">
    <citation type="journal article" date="2017" name="Curr. Biol.">
        <title>The Evolution of Venom by Co-option of Single-Copy Genes.</title>
        <authorList>
            <person name="Martinson E.O."/>
            <person name="Mrinalini"/>
            <person name="Kelkar Y.D."/>
            <person name="Chang C.H."/>
            <person name="Werren J.H."/>
        </authorList>
    </citation>
    <scope>NUCLEOTIDE SEQUENCE [LARGE SCALE GENOMIC DNA]</scope>
    <source>
        <strain evidence="2 3">Alberta</strain>
        <tissue evidence="2">Whole body</tissue>
    </source>
</reference>
<keyword evidence="3" id="KW-1185">Reference proteome</keyword>
<evidence type="ECO:0000256" key="1">
    <source>
        <dbReference type="SAM" id="Phobius"/>
    </source>
</evidence>
<gene>
    <name evidence="2" type="ORF">TSAR_013098</name>
</gene>
<name>A0A232F075_9HYME</name>
<keyword evidence="1" id="KW-0472">Membrane</keyword>
<feature type="transmembrane region" description="Helical" evidence="1">
    <location>
        <begin position="6"/>
        <end position="23"/>
    </location>
</feature>
<dbReference type="Proteomes" id="UP000215335">
    <property type="component" value="Unassembled WGS sequence"/>
</dbReference>
<sequence>MKLFDFTFFLCVLCVYIVPAFFFSMTECSVVRKVDPAEKYDDVSKTQSEQNDMTTTSTKHIQCSIKEFEVNFIYRGNVVENYYNVLCMFSQIDLHPNTSFVTQLDSRPFAPHMASFCAF</sequence>
<accession>A0A232F075</accession>
<proteinExistence type="predicted"/>
<keyword evidence="1" id="KW-0812">Transmembrane</keyword>
<evidence type="ECO:0000313" key="3">
    <source>
        <dbReference type="Proteomes" id="UP000215335"/>
    </source>
</evidence>
<dbReference type="EMBL" id="NNAY01001436">
    <property type="protein sequence ID" value="OXU23979.1"/>
    <property type="molecule type" value="Genomic_DNA"/>
</dbReference>
<organism evidence="2 3">
    <name type="scientific">Trichomalopsis sarcophagae</name>
    <dbReference type="NCBI Taxonomy" id="543379"/>
    <lineage>
        <taxon>Eukaryota</taxon>
        <taxon>Metazoa</taxon>
        <taxon>Ecdysozoa</taxon>
        <taxon>Arthropoda</taxon>
        <taxon>Hexapoda</taxon>
        <taxon>Insecta</taxon>
        <taxon>Pterygota</taxon>
        <taxon>Neoptera</taxon>
        <taxon>Endopterygota</taxon>
        <taxon>Hymenoptera</taxon>
        <taxon>Apocrita</taxon>
        <taxon>Proctotrupomorpha</taxon>
        <taxon>Chalcidoidea</taxon>
        <taxon>Pteromalidae</taxon>
        <taxon>Pteromalinae</taxon>
        <taxon>Trichomalopsis</taxon>
    </lineage>
</organism>